<dbReference type="Gene3D" id="3.40.50.720">
    <property type="entry name" value="NAD(P)-binding Rossmann-like Domain"/>
    <property type="match status" value="1"/>
</dbReference>
<dbReference type="InterPro" id="IPR036291">
    <property type="entry name" value="NAD(P)-bd_dom_sf"/>
</dbReference>
<evidence type="ECO:0000259" key="2">
    <source>
        <dbReference type="Pfam" id="PF22725"/>
    </source>
</evidence>
<gene>
    <name evidence="3" type="ORF">MNBD_PLANCTO03-1745</name>
</gene>
<proteinExistence type="predicted"/>
<evidence type="ECO:0000313" key="3">
    <source>
        <dbReference type="EMBL" id="VAX41432.1"/>
    </source>
</evidence>
<name>A0A3B1DL40_9ZZZZ</name>
<dbReference type="PANTHER" id="PTHR43377">
    <property type="entry name" value="BILIVERDIN REDUCTASE A"/>
    <property type="match status" value="1"/>
</dbReference>
<evidence type="ECO:0008006" key="4">
    <source>
        <dbReference type="Google" id="ProtNLM"/>
    </source>
</evidence>
<dbReference type="SUPFAM" id="SSF51735">
    <property type="entry name" value="NAD(P)-binding Rossmann-fold domains"/>
    <property type="match status" value="1"/>
</dbReference>
<dbReference type="Pfam" id="PF22725">
    <property type="entry name" value="GFO_IDH_MocA_C3"/>
    <property type="match status" value="1"/>
</dbReference>
<protein>
    <recommendedName>
        <fullName evidence="4">Gfo/Idh/MocA family oxidoreductase</fullName>
    </recommendedName>
</protein>
<feature type="non-terminal residue" evidence="3">
    <location>
        <position position="1"/>
    </location>
</feature>
<feature type="domain" description="GFO/IDH/MocA-like oxidoreductase" evidence="2">
    <location>
        <begin position="84"/>
        <end position="164"/>
    </location>
</feature>
<dbReference type="SUPFAM" id="SSF55347">
    <property type="entry name" value="Glyceraldehyde-3-phosphate dehydrogenase-like, C-terminal domain"/>
    <property type="match status" value="1"/>
</dbReference>
<dbReference type="GO" id="GO:0000166">
    <property type="term" value="F:nucleotide binding"/>
    <property type="evidence" value="ECO:0007669"/>
    <property type="project" value="InterPro"/>
</dbReference>
<dbReference type="Gene3D" id="3.30.360.10">
    <property type="entry name" value="Dihydrodipicolinate Reductase, domain 2"/>
    <property type="match status" value="1"/>
</dbReference>
<dbReference type="AlphaFoldDB" id="A0A3B1DL40"/>
<dbReference type="InterPro" id="IPR051450">
    <property type="entry name" value="Gfo/Idh/MocA_Oxidoreductases"/>
</dbReference>
<organism evidence="3">
    <name type="scientific">hydrothermal vent metagenome</name>
    <dbReference type="NCBI Taxonomy" id="652676"/>
    <lineage>
        <taxon>unclassified sequences</taxon>
        <taxon>metagenomes</taxon>
        <taxon>ecological metagenomes</taxon>
    </lineage>
</organism>
<accession>A0A3B1DL40</accession>
<dbReference type="InterPro" id="IPR000683">
    <property type="entry name" value="Gfo/Idh/MocA-like_OxRdtase_N"/>
</dbReference>
<dbReference type="EMBL" id="UOGK01000538">
    <property type="protein sequence ID" value="VAX41432.1"/>
    <property type="molecule type" value="Genomic_DNA"/>
</dbReference>
<reference evidence="3" key="1">
    <citation type="submission" date="2018-06" db="EMBL/GenBank/DDBJ databases">
        <authorList>
            <person name="Zhirakovskaya E."/>
        </authorList>
    </citation>
    <scope>NUCLEOTIDE SEQUENCE</scope>
</reference>
<evidence type="ECO:0000259" key="1">
    <source>
        <dbReference type="Pfam" id="PF01408"/>
    </source>
</evidence>
<feature type="domain" description="Gfo/Idh/MocA-like oxidoreductase N-terminal" evidence="1">
    <location>
        <begin position="3"/>
        <end position="43"/>
    </location>
</feature>
<dbReference type="InterPro" id="IPR055170">
    <property type="entry name" value="GFO_IDH_MocA-like_dom"/>
</dbReference>
<dbReference type="Pfam" id="PF01408">
    <property type="entry name" value="GFO_IDH_MocA"/>
    <property type="match status" value="1"/>
</dbReference>
<dbReference type="PANTHER" id="PTHR43377:SF1">
    <property type="entry name" value="BILIVERDIN REDUCTASE A"/>
    <property type="match status" value="1"/>
</dbReference>
<sequence>SAEPFLSAGVACLIEKPLAGDTETAQRIKQLAEANNTILMVGHIERYNPVIRAMRKATDNGLEVIPRFMEVLRVSPMTFRSVDTSVVMDMMIHDLDVLIMLMDGKEPDEIQAAGVAVVTEHEDLCNARLTWKRPEGTCVANVTASRLAFKTERVTRITGENAYIKIDYGEKFGQVIRRTANEIQMREVRDQLRYGENLTALDWTDLVNIEKLTVDDAEPLLMEIRGFLGAVRRGEHPPIDAEAGFANVRTAERIVAAVRETMGTWTTSVTPV</sequence>